<keyword evidence="6 10" id="KW-0520">NAD</keyword>
<keyword evidence="2 10" id="KW-0328">Glycosyltransferase</keyword>
<keyword evidence="4" id="KW-0548">Nucleotidyltransferase</keyword>
<feature type="compositionally biased region" description="Basic and acidic residues" evidence="12">
    <location>
        <begin position="15"/>
        <end position="24"/>
    </location>
</feature>
<feature type="repeat" description="ANK" evidence="9">
    <location>
        <begin position="1388"/>
        <end position="1426"/>
    </location>
</feature>
<proteinExistence type="predicted"/>
<evidence type="ECO:0000256" key="1">
    <source>
        <dbReference type="ARBA" id="ARBA00004123"/>
    </source>
</evidence>
<keyword evidence="3 10" id="KW-0808">Transferase</keyword>
<comment type="caution">
    <text evidence="16">The sequence shown here is derived from an EMBL/GenBank/DDBJ whole genome shotgun (WGS) entry which is preliminary data.</text>
</comment>
<evidence type="ECO:0000313" key="16">
    <source>
        <dbReference type="EMBL" id="RCH97660.1"/>
    </source>
</evidence>
<evidence type="ECO:0000256" key="7">
    <source>
        <dbReference type="ARBA" id="ARBA00023043"/>
    </source>
</evidence>
<dbReference type="PROSITE" id="PS51059">
    <property type="entry name" value="PARP_CATALYTIC"/>
    <property type="match status" value="1"/>
</dbReference>
<dbReference type="PROSITE" id="PS50297">
    <property type="entry name" value="ANK_REP_REGION"/>
    <property type="match status" value="11"/>
</dbReference>
<dbReference type="Pfam" id="PF13637">
    <property type="entry name" value="Ank_4"/>
    <property type="match status" value="1"/>
</dbReference>
<evidence type="ECO:0000256" key="9">
    <source>
        <dbReference type="PROSITE-ProRule" id="PRU00023"/>
    </source>
</evidence>
<evidence type="ECO:0000256" key="4">
    <source>
        <dbReference type="ARBA" id="ARBA00022695"/>
    </source>
</evidence>
<protein>
    <recommendedName>
        <fullName evidence="10">Poly [ADP-ribose] polymerase</fullName>
        <shortName evidence="10">PARP</shortName>
        <ecNumber evidence="10">2.4.2.-</ecNumber>
    </recommendedName>
</protein>
<dbReference type="SUPFAM" id="SSF142921">
    <property type="entry name" value="WGR domain-like"/>
    <property type="match status" value="1"/>
</dbReference>
<evidence type="ECO:0000313" key="17">
    <source>
        <dbReference type="Proteomes" id="UP000252139"/>
    </source>
</evidence>
<keyword evidence="11" id="KW-0175">Coiled coil</keyword>
<dbReference type="Gene3D" id="1.20.142.10">
    <property type="entry name" value="Poly(ADP-ribose) polymerase, regulatory domain"/>
    <property type="match status" value="1"/>
</dbReference>
<dbReference type="OrthoDB" id="2017365at2759"/>
<reference evidence="16 17" key="1">
    <citation type="journal article" date="2018" name="G3 (Bethesda)">
        <title>Phylogenetic and Phylogenomic Definition of Rhizopus Species.</title>
        <authorList>
            <person name="Gryganskyi A.P."/>
            <person name="Golan J."/>
            <person name="Dolatabadi S."/>
            <person name="Mondo S."/>
            <person name="Robb S."/>
            <person name="Idnurm A."/>
            <person name="Muszewska A."/>
            <person name="Steczkiewicz K."/>
            <person name="Masonjones S."/>
            <person name="Liao H.L."/>
            <person name="Gajdeczka M.T."/>
            <person name="Anike F."/>
            <person name="Vuek A."/>
            <person name="Anishchenko I.M."/>
            <person name="Voigt K."/>
            <person name="de Hoog G.S."/>
            <person name="Smith M.E."/>
            <person name="Heitman J."/>
            <person name="Vilgalys R."/>
            <person name="Stajich J.E."/>
        </authorList>
    </citation>
    <scope>NUCLEOTIDE SEQUENCE [LARGE SCALE GENOMIC DNA]</scope>
    <source>
        <strain evidence="16 17">CBS 357.93</strain>
    </source>
</reference>
<feature type="domain" description="PARP alpha-helical" evidence="14">
    <location>
        <begin position="2364"/>
        <end position="2493"/>
    </location>
</feature>
<comment type="subcellular location">
    <subcellularLocation>
        <location evidence="1">Nucleus</location>
    </subcellularLocation>
</comment>
<feature type="domain" description="PARP catalytic" evidence="13">
    <location>
        <begin position="2514"/>
        <end position="2741"/>
    </location>
</feature>
<feature type="repeat" description="ANK" evidence="9">
    <location>
        <begin position="1810"/>
        <end position="1842"/>
    </location>
</feature>
<dbReference type="InterPro" id="IPR036616">
    <property type="entry name" value="Poly(ADP-ribose)pol_reg_dom_sf"/>
</dbReference>
<dbReference type="Pfam" id="PF00023">
    <property type="entry name" value="Ank"/>
    <property type="match status" value="1"/>
</dbReference>
<keyword evidence="17" id="KW-1185">Reference proteome</keyword>
<evidence type="ECO:0000256" key="12">
    <source>
        <dbReference type="SAM" id="MobiDB-lite"/>
    </source>
</evidence>
<evidence type="ECO:0000256" key="8">
    <source>
        <dbReference type="ARBA" id="ARBA00023242"/>
    </source>
</evidence>
<dbReference type="Gene3D" id="3.90.228.10">
    <property type="match status" value="1"/>
</dbReference>
<keyword evidence="8" id="KW-0539">Nucleus</keyword>
<dbReference type="SMART" id="SM00248">
    <property type="entry name" value="ANK"/>
    <property type="match status" value="30"/>
</dbReference>
<dbReference type="InterPro" id="IPR012317">
    <property type="entry name" value="Poly(ADP-ribose)pol_cat_dom"/>
</dbReference>
<dbReference type="Pfam" id="PF12796">
    <property type="entry name" value="Ank_2"/>
    <property type="match status" value="7"/>
</dbReference>
<feature type="repeat" description="ANK" evidence="9">
    <location>
        <begin position="1322"/>
        <end position="1354"/>
    </location>
</feature>
<feature type="repeat" description="ANK" evidence="9">
    <location>
        <begin position="1031"/>
        <end position="1063"/>
    </location>
</feature>
<feature type="repeat" description="ANK" evidence="9">
    <location>
        <begin position="1776"/>
        <end position="1808"/>
    </location>
</feature>
<dbReference type="PANTHER" id="PTHR24126:SF14">
    <property type="entry name" value="ANK_REP_REGION DOMAIN-CONTAINING PROTEIN"/>
    <property type="match status" value="1"/>
</dbReference>
<dbReference type="GO" id="GO:0005634">
    <property type="term" value="C:nucleus"/>
    <property type="evidence" value="ECO:0007669"/>
    <property type="project" value="UniProtKB-SubCell"/>
</dbReference>
<dbReference type="GO" id="GO:0003950">
    <property type="term" value="F:NAD+ poly-ADP-ribosyltransferase activity"/>
    <property type="evidence" value="ECO:0007669"/>
    <property type="project" value="UniProtKB-UniRule"/>
</dbReference>
<dbReference type="InterPro" id="IPR004102">
    <property type="entry name" value="Poly(ADP-ribose)pol_reg_dom"/>
</dbReference>
<dbReference type="Pfam" id="PF00644">
    <property type="entry name" value="PARP"/>
    <property type="match status" value="1"/>
</dbReference>
<organism evidence="16 17">
    <name type="scientific">Rhizopus azygosporus</name>
    <name type="common">Rhizopus microsporus var. azygosporus</name>
    <dbReference type="NCBI Taxonomy" id="86630"/>
    <lineage>
        <taxon>Eukaryota</taxon>
        <taxon>Fungi</taxon>
        <taxon>Fungi incertae sedis</taxon>
        <taxon>Mucoromycota</taxon>
        <taxon>Mucoromycotina</taxon>
        <taxon>Mucoromycetes</taxon>
        <taxon>Mucorales</taxon>
        <taxon>Mucorineae</taxon>
        <taxon>Rhizopodaceae</taxon>
        <taxon>Rhizopus</taxon>
    </lineage>
</organism>
<dbReference type="PROSITE" id="PS51060">
    <property type="entry name" value="PARP_ALPHA_HD"/>
    <property type="match status" value="1"/>
</dbReference>
<dbReference type="Pfam" id="PF05406">
    <property type="entry name" value="WGR"/>
    <property type="match status" value="1"/>
</dbReference>
<evidence type="ECO:0000256" key="10">
    <source>
        <dbReference type="RuleBase" id="RU362114"/>
    </source>
</evidence>
<feature type="repeat" description="ANK" evidence="9">
    <location>
        <begin position="1355"/>
        <end position="1387"/>
    </location>
</feature>
<dbReference type="STRING" id="86630.A0A367K666"/>
<dbReference type="InterPro" id="IPR036930">
    <property type="entry name" value="WGR_dom_sf"/>
</dbReference>
<feature type="region of interest" description="Disordered" evidence="12">
    <location>
        <begin position="1"/>
        <end position="24"/>
    </location>
</feature>
<dbReference type="PANTHER" id="PTHR24126">
    <property type="entry name" value="ANKYRIN REPEAT, PH AND SEC7 DOMAIN CONTAINING PROTEIN SECG-RELATED"/>
    <property type="match status" value="1"/>
</dbReference>
<keyword evidence="5" id="KW-0677">Repeat</keyword>
<dbReference type="PROSITE" id="PS51977">
    <property type="entry name" value="WGR"/>
    <property type="match status" value="1"/>
</dbReference>
<keyword evidence="7 9" id="KW-0040">ANK repeat</keyword>
<dbReference type="SUPFAM" id="SSF47587">
    <property type="entry name" value="Domain of poly(ADP-ribose) polymerase"/>
    <property type="match status" value="1"/>
</dbReference>
<evidence type="ECO:0000256" key="2">
    <source>
        <dbReference type="ARBA" id="ARBA00022676"/>
    </source>
</evidence>
<dbReference type="InterPro" id="IPR002110">
    <property type="entry name" value="Ankyrin_rpt"/>
</dbReference>
<dbReference type="GO" id="GO:0016779">
    <property type="term" value="F:nucleotidyltransferase activity"/>
    <property type="evidence" value="ECO:0007669"/>
    <property type="project" value="UniProtKB-KW"/>
</dbReference>
<feature type="domain" description="WGR" evidence="15">
    <location>
        <begin position="2239"/>
        <end position="2339"/>
    </location>
</feature>
<gene>
    <name evidence="16" type="ORF">CU097_011351</name>
</gene>
<evidence type="ECO:0000256" key="6">
    <source>
        <dbReference type="ARBA" id="ARBA00023027"/>
    </source>
</evidence>
<feature type="repeat" description="ANK" evidence="9">
    <location>
        <begin position="543"/>
        <end position="575"/>
    </location>
</feature>
<evidence type="ECO:0000256" key="11">
    <source>
        <dbReference type="SAM" id="Coils"/>
    </source>
</evidence>
<feature type="repeat" description="ANK" evidence="9">
    <location>
        <begin position="644"/>
        <end position="668"/>
    </location>
</feature>
<dbReference type="EMBL" id="PJQL01000259">
    <property type="protein sequence ID" value="RCH97660.1"/>
    <property type="molecule type" value="Genomic_DNA"/>
</dbReference>
<dbReference type="SMART" id="SM00773">
    <property type="entry name" value="WGR"/>
    <property type="match status" value="1"/>
</dbReference>
<name>A0A367K666_RHIAZ</name>
<feature type="repeat" description="ANK" evidence="9">
    <location>
        <begin position="577"/>
        <end position="601"/>
    </location>
</feature>
<dbReference type="SUPFAM" id="SSF48403">
    <property type="entry name" value="Ankyrin repeat"/>
    <property type="match status" value="5"/>
</dbReference>
<evidence type="ECO:0000259" key="13">
    <source>
        <dbReference type="PROSITE" id="PS51059"/>
    </source>
</evidence>
<evidence type="ECO:0000256" key="3">
    <source>
        <dbReference type="ARBA" id="ARBA00022679"/>
    </source>
</evidence>
<dbReference type="InterPro" id="IPR040909">
    <property type="entry name" value="CHFR_Znf-CRD"/>
</dbReference>
<accession>A0A367K666</accession>
<feature type="coiled-coil region" evidence="11">
    <location>
        <begin position="1487"/>
        <end position="1514"/>
    </location>
</feature>
<dbReference type="SUPFAM" id="SSF56399">
    <property type="entry name" value="ADP-ribosylation"/>
    <property type="match status" value="1"/>
</dbReference>
<dbReference type="CDD" id="cd07997">
    <property type="entry name" value="WGR_PARP"/>
    <property type="match status" value="1"/>
</dbReference>
<feature type="compositionally biased region" description="Acidic residues" evidence="12">
    <location>
        <begin position="2889"/>
        <end position="2903"/>
    </location>
</feature>
<dbReference type="Proteomes" id="UP000252139">
    <property type="component" value="Unassembled WGS sequence"/>
</dbReference>
<evidence type="ECO:0000259" key="15">
    <source>
        <dbReference type="PROSITE" id="PS51977"/>
    </source>
</evidence>
<evidence type="ECO:0000256" key="5">
    <source>
        <dbReference type="ARBA" id="ARBA00022737"/>
    </source>
</evidence>
<dbReference type="PROSITE" id="PS50088">
    <property type="entry name" value="ANK_REPEAT"/>
    <property type="match status" value="14"/>
</dbReference>
<feature type="region of interest" description="Disordered" evidence="12">
    <location>
        <begin position="2881"/>
        <end position="2903"/>
    </location>
</feature>
<evidence type="ECO:0000259" key="14">
    <source>
        <dbReference type="PROSITE" id="PS51060"/>
    </source>
</evidence>
<dbReference type="InterPro" id="IPR036770">
    <property type="entry name" value="Ankyrin_rpt-contain_sf"/>
</dbReference>
<feature type="repeat" description="ANK" evidence="9">
    <location>
        <begin position="2014"/>
        <end position="2046"/>
    </location>
</feature>
<dbReference type="Gene3D" id="1.25.40.20">
    <property type="entry name" value="Ankyrin repeat-containing domain"/>
    <property type="match status" value="10"/>
</dbReference>
<feature type="region of interest" description="Disordered" evidence="12">
    <location>
        <begin position="118"/>
        <end position="160"/>
    </location>
</feature>
<dbReference type="Pfam" id="PF02877">
    <property type="entry name" value="PARP_reg"/>
    <property type="match status" value="1"/>
</dbReference>
<feature type="repeat" description="ANK" evidence="9">
    <location>
        <begin position="1568"/>
        <end position="1600"/>
    </location>
</feature>
<sequence>MTRTMSKYSAKKRSTRADGRKSSVRVVVEREGGGRIMDISDFKIQSGERHYLVQREGNIDVRWETEESIESLDILSAYQERVLQESGYNIRESDRVGPSRISKIRAVMALKRPEYVQAIGDSDDEDPVGNKKSGAKRRKSSTDGRTSAKKGKSGGGRISKAALRSAAQAQERVARKVQRESMNVDEIMKKVHSIHRKDCCLACAAGCFKEYLEHDDLNAFEAAFDDTEHIPKPDADKSHGMDIFKYSIATGKEEFTRLIKQKQEDTKLNSAIRPTIPTKYTSHSVSTGNNYGKGAYRKMSYRQVEVSRGNRQGDTAFYHEYGYAKELVSFHSNLDAQAYRSELCEFMPYLSNPTLRQPNAIQNLKVHTRTGPAEVYYAVESGNRQLASALMDSDFCGKAPFNTVHIETLKFINGEPLSNYRKTQILKSAFDANNLTPLHCAAINPSATYLKELYEALDASERSCFDSFGRTVIFFAAASETSACLEYLLSQGVNIMQTDKYRSTPFIQAVRFGRAHNVELIIKHFKEQHDTDASVIFQNFVKSKTNALHFAAIFGYVETCKVLIRHGCPVDAVENIEKQTPLMFAASYGHVECVRVLIEEGKADIEKTDKFSKNALHLACEYGCLEVVKYLLSQGLDADALDSSRNSPAHYAAAFGHLDILHLLIHYGHANPGLSNIWRTTPCSIANTKGHVGIVKYLLNLPGGLINVNFKNEQGRTMIQSTIAEPILHDQDQELSLKKFKLLLSKNADVNSKDINGDTCFHILAKDTTYIKCLPKQFKSFYRNRNKNYKFPPGWNINIRLETDDEDRIKYHIQLAKLLLEYNADIHIKNEDGETPLASAMRSNNHYMVAFLIESGASYWKDVDQDGNSFFHYFPRFIAYIDYLQPHREIDTVQKNRLIKIADSIWRAIEADSLHVEGAQLMINTVNNEGFPPIVYGVYNAIRMQKKAVTREKDMVKAFVQHKSTYRYGKTWEEADSHHHVNLKFCFDQWIKYMELVVSKFRCNMNLAVALPKNYKKENPHAKISDYPKNTGHNALHFAAYTQCADLIVFLLKYGSNPNLKVNVEGVLSNTALLGAYHQKQDRFQEAPDRSLHTLEKLEKQFTLDKPDFTAMLSETVKALLLYGASPYITNSTGCSSIMKATMNMDINNLTEMLKVAPSNDADINVCDESGFSALMTAVDIVSKNINKKEEPNIAVVKLLLLAKADPNAQYGDGDTVLMRVIKTCHVELLKTVLQCTQVDIQHQIKNIHRATALSIACSLNYEGVVDTYVSYLSNVFDKSLIPLDMHEASGESPLTYAASNGNLDVVQSLLALGANPNSCSNGISPLITAVKSKKVEIVQALLEAGADVSFVNENGDTALHAAVETGKHQIVRLLLNYGANCDATNKFNRTPLHYAVENTKSQTNRSFRVEKLLIQAGANLNAIDKFGRTPLHYAFVQLNFIPLNGHTTITWKKFKQLCEAIKYEERRKKSLLKFAEEYLLDSESYADCWLKAAKEKQLELEDAEKEKEKREKNPQDYYFVEEEKESLEEYKTCQFEGLDSNAQFDPIEIVKYFSSHEGVDCNIRDVFGRTPLHYAACVGAFSCTTLLLGKNVDINAIDDDKNAALQLALRNNHVDYAVMLCSSGASAKSNITLKDGQVTTTFGYSLSKSLMNMAYLIMERGVTLLESIKDALINGKFHMVEIFLQSAPKEALMEVLESENQNLWHVISSFSPFDSEIWEEYLKEIIQIIVPLNLKLLPDVHQRTPLHYAAKYGQVYLFNHLLQMENRPLNIFDEDGKSELYYAVESKSYTIVKALIDAGAKIETQNVQKNESMLLKAVATNQTDIVRLLLDHGAPTDEDSLYGRSNAVMVACQNDNVDILQMLVQANVDLDRPSAIERDALGKKVKVLVRPVFIASCKSDGKIFKVCYRAGANPNVYGPDEYPEYGRSLFMYNVGLNNDENQKILLDHNVDLNLPDPISGQSIFYQFLFSQLGVSVDFDGQCKKYSKPICKEPIFEAMIKSSTPLVSYVDKTTGMTPLEAAIRKHNYVIVEKLLQLMADPNVESSQNNTDYDYAFLLNLHKKKIPSILHAILQNDVKMVMLICEHSKISINWLWKDADGRNMLSYVLGGSSGFSSENADMLECLKKAMGDDVFRKALWMTDSQGYSPVKLGFLRTNQTIRESLLNLEPTCANFTETEEENDSVEDPMEIETISVDQIEQDAQIERELLQKEKDAKKKKHGKSKRTAPEVDQYSNLQDVGHVICDESGRYYDVMLLKVELGYWGDAVCTFYKLSIIYNRILDLYILWTRWGGLGEEGQYQRTPFLTEEEAACEFKSIFKSKTSNIWEDRSSFVPKPGKYEILKEPQYPKDTLLTDFNFMSSSVSSGLPAGILSMMKLICNYEYLSRVYSETQIDMPLGQVSQKRIDEAFQILNDAKEINKKYHEAKSQYSDPVMVKKSKLYAFQLTQKCLEYSRIMPHTGHPGTRIKSLLDLEQPKAYGASGYDAQVARMMNLSYTGFAVNVVLAAKHRMNEINPLDYAYHALNCSLKEISYSATEYNMVNSYMQSTCQSHELVHLFAVNRQEEQIRYRPYEQDSNRMLLWHGSRIGNFMGILKQGLRGAPLTAKANGAMLGTGVYFADTFGKSLGYCTEYYNSSTSSYRLMLLCEVALGRTQIHSHSATSDPTQYDSVQGVGKQIPNPLNAVFDKHGVRIPFGPCITNDLASVREDAIKLHNNEFMVFDESRVKIRYLLIIKDKSRCFFCSNAFSDNQMKAIKDHKHKKYIFSQFNSYEKELIKAYLSQQGLTVQDIFDKGIEEFVQDRLYKKKWDIPLDCTMDSKICNNCAENVLAMILEKYMTTDDCSIDIPGAIRQRPQCKYGRSCVMQRTITHAKKYQHWLKDQEIEKTTQTENDTEEEVDDETDIEE</sequence>
<dbReference type="InterPro" id="IPR008893">
    <property type="entry name" value="WGR_domain"/>
</dbReference>
<feature type="repeat" description="ANK" evidence="9">
    <location>
        <begin position="832"/>
        <end position="858"/>
    </location>
</feature>
<feature type="repeat" description="ANK" evidence="9">
    <location>
        <begin position="1290"/>
        <end position="1322"/>
    </location>
</feature>
<dbReference type="EC" id="2.4.2.-" evidence="10"/>
<dbReference type="Pfam" id="PF17979">
    <property type="entry name" value="zf-CRD"/>
    <property type="match status" value="1"/>
</dbReference>
<feature type="repeat" description="ANK" evidence="9">
    <location>
        <begin position="611"/>
        <end position="643"/>
    </location>
</feature>